<name>A0A061FA81_THECC</name>
<accession>A0A061FA81</accession>
<dbReference type="AlphaFoldDB" id="A0A061FA81"/>
<dbReference type="EMBL" id="CM001885">
    <property type="protein sequence ID" value="EOY13803.1"/>
    <property type="molecule type" value="Genomic_DNA"/>
</dbReference>
<keyword evidence="2" id="KW-1185">Reference proteome</keyword>
<organism evidence="1 2">
    <name type="scientific">Theobroma cacao</name>
    <name type="common">Cacao</name>
    <name type="synonym">Cocoa</name>
    <dbReference type="NCBI Taxonomy" id="3641"/>
    <lineage>
        <taxon>Eukaryota</taxon>
        <taxon>Viridiplantae</taxon>
        <taxon>Streptophyta</taxon>
        <taxon>Embryophyta</taxon>
        <taxon>Tracheophyta</taxon>
        <taxon>Spermatophyta</taxon>
        <taxon>Magnoliopsida</taxon>
        <taxon>eudicotyledons</taxon>
        <taxon>Gunneridae</taxon>
        <taxon>Pentapetalae</taxon>
        <taxon>rosids</taxon>
        <taxon>malvids</taxon>
        <taxon>Malvales</taxon>
        <taxon>Malvaceae</taxon>
        <taxon>Byttnerioideae</taxon>
        <taxon>Theobroma</taxon>
    </lineage>
</organism>
<protein>
    <recommendedName>
        <fullName evidence="3">Reverse transcriptase zinc-binding domain-containing protein</fullName>
    </recommendedName>
</protein>
<proteinExistence type="predicted"/>
<dbReference type="Proteomes" id="UP000026915">
    <property type="component" value="Chromosome 7"/>
</dbReference>
<dbReference type="Gramene" id="EOY13803">
    <property type="protein sequence ID" value="EOY13803"/>
    <property type="gene ID" value="TCM_032449"/>
</dbReference>
<evidence type="ECO:0000313" key="1">
    <source>
        <dbReference type="EMBL" id="EOY13803.1"/>
    </source>
</evidence>
<dbReference type="InParanoid" id="A0A061FA81"/>
<evidence type="ECO:0008006" key="3">
    <source>
        <dbReference type="Google" id="ProtNLM"/>
    </source>
</evidence>
<reference evidence="1 2" key="1">
    <citation type="journal article" date="2013" name="Genome Biol.">
        <title>The genome sequence of the most widely cultivated cacao type and its use to identify candidate genes regulating pod color.</title>
        <authorList>
            <person name="Motamayor J.C."/>
            <person name="Mockaitis K."/>
            <person name="Schmutz J."/>
            <person name="Haiminen N."/>
            <person name="Iii D.L."/>
            <person name="Cornejo O."/>
            <person name="Findley S.D."/>
            <person name="Zheng P."/>
            <person name="Utro F."/>
            <person name="Royaert S."/>
            <person name="Saski C."/>
            <person name="Jenkins J."/>
            <person name="Podicheti R."/>
            <person name="Zhao M."/>
            <person name="Scheffler B.E."/>
            <person name="Stack J.C."/>
            <person name="Feltus F.A."/>
            <person name="Mustiga G.M."/>
            <person name="Amores F."/>
            <person name="Phillips W."/>
            <person name="Marelli J.P."/>
            <person name="May G.D."/>
            <person name="Shapiro H."/>
            <person name="Ma J."/>
            <person name="Bustamante C.D."/>
            <person name="Schnell R.J."/>
            <person name="Main D."/>
            <person name="Gilbert D."/>
            <person name="Parida L."/>
            <person name="Kuhn D.N."/>
        </authorList>
    </citation>
    <scope>NUCLEOTIDE SEQUENCE [LARGE SCALE GENOMIC DNA]</scope>
    <source>
        <strain evidence="2">cv. Matina 1-6</strain>
    </source>
</reference>
<dbReference type="HOGENOM" id="CLU_1328442_0_0_1"/>
<gene>
    <name evidence="1" type="ORF">TCM_032449</name>
</gene>
<sequence>MLKFTFLLSKRRESLTKSTPPSPFVNLFLLLVKKRIGFGTMYGQENSLKCVLCNKEKETCDHLFTECIETWIVWTEWFNECGYVWISPNSTRSFFEVWNECDLGSVDLRILRMAYFVAVWTIWKERNEVIFKGKEWSAKKCVELVRFRLVTWANARWPREYLSVLDAYRKPLAHSSRIKQKSAERGVKWEEPKARELKFNMDPGQQV</sequence>
<evidence type="ECO:0000313" key="2">
    <source>
        <dbReference type="Proteomes" id="UP000026915"/>
    </source>
</evidence>